<dbReference type="Pfam" id="PF08543">
    <property type="entry name" value="Phos_pyr_kin"/>
    <property type="match status" value="1"/>
</dbReference>
<keyword evidence="2 7" id="KW-0808">Transferase</keyword>
<evidence type="ECO:0000256" key="1">
    <source>
        <dbReference type="ARBA" id="ARBA00012104"/>
    </source>
</evidence>
<gene>
    <name evidence="7" type="ORF">H7U36_10370</name>
</gene>
<evidence type="ECO:0000259" key="6">
    <source>
        <dbReference type="Pfam" id="PF08543"/>
    </source>
</evidence>
<organism evidence="7 8">
    <name type="scientific">Faecalicatena fissicatena</name>
    <dbReference type="NCBI Taxonomy" id="290055"/>
    <lineage>
        <taxon>Bacteria</taxon>
        <taxon>Bacillati</taxon>
        <taxon>Bacillota</taxon>
        <taxon>Clostridia</taxon>
        <taxon>Lachnospirales</taxon>
        <taxon>Lachnospiraceae</taxon>
        <taxon>Faecalicatena</taxon>
    </lineage>
</organism>
<dbReference type="PANTHER" id="PTHR10534:SF2">
    <property type="entry name" value="PYRIDOXAL KINASE"/>
    <property type="match status" value="1"/>
</dbReference>
<dbReference type="EMBL" id="JACLYY010000009">
    <property type="protein sequence ID" value="MBM6738498.1"/>
    <property type="molecule type" value="Genomic_DNA"/>
</dbReference>
<dbReference type="EC" id="2.7.1.35" evidence="1"/>
<dbReference type="InterPro" id="IPR029056">
    <property type="entry name" value="Ribokinase-like"/>
</dbReference>
<dbReference type="Gene3D" id="3.40.1190.20">
    <property type="match status" value="1"/>
</dbReference>
<keyword evidence="3" id="KW-0547">Nucleotide-binding</keyword>
<dbReference type="RefSeq" id="WP_191493499.1">
    <property type="nucleotide sequence ID" value="NZ_JACLYY010000009.1"/>
</dbReference>
<keyword evidence="5" id="KW-0067">ATP-binding</keyword>
<name>A0ABS2EA31_9FIRM</name>
<evidence type="ECO:0000313" key="8">
    <source>
        <dbReference type="Proteomes" id="UP000716906"/>
    </source>
</evidence>
<feature type="domain" description="Pyridoxamine kinase/Phosphomethylpyrimidine kinase" evidence="6">
    <location>
        <begin position="72"/>
        <end position="249"/>
    </location>
</feature>
<keyword evidence="4 7" id="KW-0418">Kinase</keyword>
<comment type="caution">
    <text evidence="7">The sequence shown here is derived from an EMBL/GenBank/DDBJ whole genome shotgun (WGS) entry which is preliminary data.</text>
</comment>
<dbReference type="NCBIfam" id="NF005491">
    <property type="entry name" value="PRK07105.1"/>
    <property type="match status" value="1"/>
</dbReference>
<dbReference type="GO" id="GO:0008478">
    <property type="term" value="F:pyridoxal kinase activity"/>
    <property type="evidence" value="ECO:0007669"/>
    <property type="project" value="UniProtKB-EC"/>
</dbReference>
<protein>
    <recommendedName>
        <fullName evidence="1">pyridoxal kinase</fullName>
        <ecNumber evidence="1">2.7.1.35</ecNumber>
    </recommendedName>
</protein>
<keyword evidence="8" id="KW-1185">Reference proteome</keyword>
<evidence type="ECO:0000256" key="4">
    <source>
        <dbReference type="ARBA" id="ARBA00022777"/>
    </source>
</evidence>
<proteinExistence type="predicted"/>
<dbReference type="CDD" id="cd01173">
    <property type="entry name" value="pyridoxal_pyridoxamine_kinase"/>
    <property type="match status" value="1"/>
</dbReference>
<dbReference type="PANTHER" id="PTHR10534">
    <property type="entry name" value="PYRIDOXAL KINASE"/>
    <property type="match status" value="1"/>
</dbReference>
<reference evidence="7 8" key="1">
    <citation type="journal article" date="2021" name="Sci. Rep.">
        <title>The distribution of antibiotic resistance genes in chicken gut microbiota commensals.</title>
        <authorList>
            <person name="Juricova H."/>
            <person name="Matiasovicova J."/>
            <person name="Kubasova T."/>
            <person name="Cejkova D."/>
            <person name="Rychlik I."/>
        </authorList>
    </citation>
    <scope>NUCLEOTIDE SEQUENCE [LARGE SCALE GENOMIC DNA]</scope>
    <source>
        <strain evidence="7 8">An773</strain>
    </source>
</reference>
<dbReference type="SUPFAM" id="SSF53613">
    <property type="entry name" value="Ribokinase-like"/>
    <property type="match status" value="1"/>
</dbReference>
<evidence type="ECO:0000256" key="2">
    <source>
        <dbReference type="ARBA" id="ARBA00022679"/>
    </source>
</evidence>
<dbReference type="InterPro" id="IPR013749">
    <property type="entry name" value="PM/HMP-P_kinase-1"/>
</dbReference>
<dbReference type="Proteomes" id="UP000716906">
    <property type="component" value="Unassembled WGS sequence"/>
</dbReference>
<evidence type="ECO:0000313" key="7">
    <source>
        <dbReference type="EMBL" id="MBM6738498.1"/>
    </source>
</evidence>
<dbReference type="InterPro" id="IPR004625">
    <property type="entry name" value="PyrdxlKinase"/>
</dbReference>
<evidence type="ECO:0000256" key="5">
    <source>
        <dbReference type="ARBA" id="ARBA00022840"/>
    </source>
</evidence>
<accession>A0ABS2EA31</accession>
<sequence>MKRIVTLQDISCVGRCSTTVALPVISAMGVECGILPTAVLSTHTMFRNFTCKDLSDQIDPISDAWEKEGIFFDGIYTGYLASGQQCGQVREFFNRFRTEKNLILVDPAMADNGKLYPAFDESFPASMAKVCAGADVILPNITEGCLLTGMPYRTEYDDSYITELLQRLLELGCGAAVLTGVSYEPDRLGVASLDSKGNAFSYFTKKCPQSYHGTGDLYSSTAFGGLMRGLSLGDALSLSADYVVACIEVTARSSEARWYGAEFESQIPWLCRELEERLGKEK</sequence>
<evidence type="ECO:0000256" key="3">
    <source>
        <dbReference type="ARBA" id="ARBA00022741"/>
    </source>
</evidence>